<dbReference type="EMBL" id="JACHID010000010">
    <property type="protein sequence ID" value="MBB5022361.1"/>
    <property type="molecule type" value="Genomic_DNA"/>
</dbReference>
<dbReference type="Pfam" id="PF08447">
    <property type="entry name" value="PAS_3"/>
    <property type="match status" value="1"/>
</dbReference>
<evidence type="ECO:0000256" key="1">
    <source>
        <dbReference type="ARBA" id="ARBA00000085"/>
    </source>
</evidence>
<dbReference type="Pfam" id="PF02518">
    <property type="entry name" value="HATPase_c"/>
    <property type="match status" value="1"/>
</dbReference>
<dbReference type="PROSITE" id="PS50112">
    <property type="entry name" value="PAS"/>
    <property type="match status" value="1"/>
</dbReference>
<gene>
    <name evidence="11" type="ORF">HNR37_001696</name>
</gene>
<organism evidence="11 12">
    <name type="scientific">Desulfurispira natronophila</name>
    <dbReference type="NCBI Taxonomy" id="682562"/>
    <lineage>
        <taxon>Bacteria</taxon>
        <taxon>Pseudomonadati</taxon>
        <taxon>Chrysiogenota</taxon>
        <taxon>Chrysiogenia</taxon>
        <taxon>Chrysiogenales</taxon>
        <taxon>Chrysiogenaceae</taxon>
        <taxon>Desulfurispira</taxon>
    </lineage>
</organism>
<dbReference type="InterPro" id="IPR000700">
    <property type="entry name" value="PAS-assoc_C"/>
</dbReference>
<sequence>MPRTSSCPIHSIRLVASLVAAALLCLVMGLVIAGTAGANIDSLLQPSFFAGALAGLGLFGVAGYIVVHRQVQVPLGKMSRDFTEAEDREGAERDYYLTIFNNFVTIVWRADSRGNVDYLNARWGEFTGCPLEDDLGQGWFARLHPEDRAHVEELFDHHMQSRTSYRSEYRLQHHSGEYRWVVDMGVPFSEPDGSHGGFIGACFDISEHRDMEERLREMNQTLERRVEEETAARLEQQQLLVQQSRIAAMGEMLSAIAHQWRQPLNILALYIQDICETYESGELTDEYLQRTAHKAIAQIEGMSRLIDSLSSYFEPRQKTEVFSLLQVIGQTYAMMAAELQHHGIDVLCRCGLHDSLHAVENCQSREHYLEFRVKGCRADFQQVILNILSNARDAILERKNRGRSAGEFVPKGSILIAIERQDAYTVVTIEDNGSGIDAEVASRIFDPYFTTKETGRGSGVITGSGLGLYMCKMIMEERMGGSIEVRRQSDGTAFTLQLPDVLHAEGISDVSEELI</sequence>
<dbReference type="InterPro" id="IPR036097">
    <property type="entry name" value="HisK_dim/P_sf"/>
</dbReference>
<proteinExistence type="predicted"/>
<evidence type="ECO:0000256" key="4">
    <source>
        <dbReference type="ARBA" id="ARBA00022679"/>
    </source>
</evidence>
<dbReference type="Gene3D" id="3.30.565.10">
    <property type="entry name" value="Histidine kinase-like ATPase, C-terminal domain"/>
    <property type="match status" value="1"/>
</dbReference>
<dbReference type="NCBIfam" id="TIGR00229">
    <property type="entry name" value="sensory_box"/>
    <property type="match status" value="1"/>
</dbReference>
<evidence type="ECO:0000313" key="11">
    <source>
        <dbReference type="EMBL" id="MBB5022361.1"/>
    </source>
</evidence>
<comment type="caution">
    <text evidence="11">The sequence shown here is derived from an EMBL/GenBank/DDBJ whole genome shotgun (WGS) entry which is preliminary data.</text>
</comment>
<evidence type="ECO:0000259" key="10">
    <source>
        <dbReference type="PROSITE" id="PS50113"/>
    </source>
</evidence>
<keyword evidence="12" id="KW-1185">Reference proteome</keyword>
<feature type="coiled-coil region" evidence="6">
    <location>
        <begin position="205"/>
        <end position="239"/>
    </location>
</feature>
<feature type="transmembrane region" description="Helical" evidence="7">
    <location>
        <begin position="48"/>
        <end position="67"/>
    </location>
</feature>
<keyword evidence="7" id="KW-0472">Membrane</keyword>
<evidence type="ECO:0000256" key="2">
    <source>
        <dbReference type="ARBA" id="ARBA00012438"/>
    </source>
</evidence>
<dbReference type="Proteomes" id="UP000528322">
    <property type="component" value="Unassembled WGS sequence"/>
</dbReference>
<dbReference type="PROSITE" id="PS50109">
    <property type="entry name" value="HIS_KIN"/>
    <property type="match status" value="1"/>
</dbReference>
<dbReference type="EC" id="2.7.13.3" evidence="2"/>
<evidence type="ECO:0000313" key="12">
    <source>
        <dbReference type="Proteomes" id="UP000528322"/>
    </source>
</evidence>
<dbReference type="CDD" id="cd00130">
    <property type="entry name" value="PAS"/>
    <property type="match status" value="1"/>
</dbReference>
<keyword evidence="6" id="KW-0175">Coiled coil</keyword>
<feature type="transmembrane region" description="Helical" evidence="7">
    <location>
        <begin position="12"/>
        <end position="36"/>
    </location>
</feature>
<dbReference type="Gene3D" id="1.10.287.130">
    <property type="match status" value="1"/>
</dbReference>
<protein>
    <recommendedName>
        <fullName evidence="2">histidine kinase</fullName>
        <ecNumber evidence="2">2.7.13.3</ecNumber>
    </recommendedName>
</protein>
<dbReference type="Gene3D" id="3.30.450.20">
    <property type="entry name" value="PAS domain"/>
    <property type="match status" value="1"/>
</dbReference>
<dbReference type="PRINTS" id="PR00344">
    <property type="entry name" value="BCTRLSENSOR"/>
</dbReference>
<dbReference type="RefSeq" id="WP_183732738.1">
    <property type="nucleotide sequence ID" value="NZ_JACHID010000010.1"/>
</dbReference>
<dbReference type="InterPro" id="IPR003661">
    <property type="entry name" value="HisK_dim/P_dom"/>
</dbReference>
<dbReference type="SMART" id="SM00091">
    <property type="entry name" value="PAS"/>
    <property type="match status" value="1"/>
</dbReference>
<dbReference type="SUPFAM" id="SSF55785">
    <property type="entry name" value="PYP-like sensor domain (PAS domain)"/>
    <property type="match status" value="1"/>
</dbReference>
<evidence type="ECO:0000256" key="3">
    <source>
        <dbReference type="ARBA" id="ARBA00022553"/>
    </source>
</evidence>
<dbReference type="PROSITE" id="PS50113">
    <property type="entry name" value="PAC"/>
    <property type="match status" value="1"/>
</dbReference>
<evidence type="ECO:0000256" key="6">
    <source>
        <dbReference type="SAM" id="Coils"/>
    </source>
</evidence>
<accession>A0A7W7Y5A1</accession>
<dbReference type="CDD" id="cd00082">
    <property type="entry name" value="HisKA"/>
    <property type="match status" value="1"/>
</dbReference>
<dbReference type="SUPFAM" id="SSF47384">
    <property type="entry name" value="Homodimeric domain of signal transducing histidine kinase"/>
    <property type="match status" value="1"/>
</dbReference>
<feature type="domain" description="PAC" evidence="10">
    <location>
        <begin position="165"/>
        <end position="217"/>
    </location>
</feature>
<dbReference type="SUPFAM" id="SSF55874">
    <property type="entry name" value="ATPase domain of HSP90 chaperone/DNA topoisomerase II/histidine kinase"/>
    <property type="match status" value="1"/>
</dbReference>
<dbReference type="AlphaFoldDB" id="A0A7W7Y5A1"/>
<name>A0A7W7Y5A1_9BACT</name>
<keyword evidence="7" id="KW-1133">Transmembrane helix</keyword>
<keyword evidence="3" id="KW-0597">Phosphoprotein</keyword>
<dbReference type="GO" id="GO:0000155">
    <property type="term" value="F:phosphorelay sensor kinase activity"/>
    <property type="evidence" value="ECO:0007669"/>
    <property type="project" value="InterPro"/>
</dbReference>
<dbReference type="PANTHER" id="PTHR43304">
    <property type="entry name" value="PHYTOCHROME-LIKE PROTEIN CPH1"/>
    <property type="match status" value="1"/>
</dbReference>
<dbReference type="InterPro" id="IPR052162">
    <property type="entry name" value="Sensor_kinase/Photoreceptor"/>
</dbReference>
<dbReference type="InterPro" id="IPR003594">
    <property type="entry name" value="HATPase_dom"/>
</dbReference>
<feature type="domain" description="Histidine kinase" evidence="8">
    <location>
        <begin position="255"/>
        <end position="502"/>
    </location>
</feature>
<keyword evidence="4" id="KW-0808">Transferase</keyword>
<dbReference type="InterPro" id="IPR013655">
    <property type="entry name" value="PAS_fold_3"/>
</dbReference>
<evidence type="ECO:0000259" key="8">
    <source>
        <dbReference type="PROSITE" id="PS50109"/>
    </source>
</evidence>
<dbReference type="InterPro" id="IPR036890">
    <property type="entry name" value="HATPase_C_sf"/>
</dbReference>
<dbReference type="InterPro" id="IPR004358">
    <property type="entry name" value="Sig_transdc_His_kin-like_C"/>
</dbReference>
<dbReference type="InterPro" id="IPR005467">
    <property type="entry name" value="His_kinase_dom"/>
</dbReference>
<evidence type="ECO:0000256" key="7">
    <source>
        <dbReference type="SAM" id="Phobius"/>
    </source>
</evidence>
<evidence type="ECO:0000256" key="5">
    <source>
        <dbReference type="ARBA" id="ARBA00022777"/>
    </source>
</evidence>
<dbReference type="PANTHER" id="PTHR43304:SF1">
    <property type="entry name" value="PAC DOMAIN-CONTAINING PROTEIN"/>
    <property type="match status" value="1"/>
</dbReference>
<keyword evidence="5" id="KW-0418">Kinase</keyword>
<reference evidence="11 12" key="1">
    <citation type="submission" date="2020-08" db="EMBL/GenBank/DDBJ databases">
        <title>Genomic Encyclopedia of Type Strains, Phase IV (KMG-IV): sequencing the most valuable type-strain genomes for metagenomic binning, comparative biology and taxonomic classification.</title>
        <authorList>
            <person name="Goeker M."/>
        </authorList>
    </citation>
    <scope>NUCLEOTIDE SEQUENCE [LARGE SCALE GENOMIC DNA]</scope>
    <source>
        <strain evidence="11 12">DSM 22071</strain>
    </source>
</reference>
<feature type="domain" description="PAS" evidence="9">
    <location>
        <begin position="92"/>
        <end position="162"/>
    </location>
</feature>
<dbReference type="FunFam" id="3.30.450.20:FF:000099">
    <property type="entry name" value="Sensory box sensor histidine kinase"/>
    <property type="match status" value="1"/>
</dbReference>
<dbReference type="InterPro" id="IPR000014">
    <property type="entry name" value="PAS"/>
</dbReference>
<dbReference type="SMART" id="SM00387">
    <property type="entry name" value="HATPase_c"/>
    <property type="match status" value="1"/>
</dbReference>
<evidence type="ECO:0000259" key="9">
    <source>
        <dbReference type="PROSITE" id="PS50112"/>
    </source>
</evidence>
<keyword evidence="7" id="KW-0812">Transmembrane</keyword>
<dbReference type="InterPro" id="IPR035965">
    <property type="entry name" value="PAS-like_dom_sf"/>
</dbReference>
<comment type="catalytic activity">
    <reaction evidence="1">
        <text>ATP + protein L-histidine = ADP + protein N-phospho-L-histidine.</text>
        <dbReference type="EC" id="2.7.13.3"/>
    </reaction>
</comment>